<protein>
    <recommendedName>
        <fullName evidence="3">THUMP domain-containing protein</fullName>
    </recommendedName>
</protein>
<dbReference type="AlphaFoldDB" id="A0A484L4W1"/>
<evidence type="ECO:0000256" key="2">
    <source>
        <dbReference type="SAM" id="MobiDB-lite"/>
    </source>
</evidence>
<dbReference type="OrthoDB" id="367221at2759"/>
<keyword evidence="1" id="KW-0694">RNA-binding</keyword>
<dbReference type="SUPFAM" id="SSF143437">
    <property type="entry name" value="THUMP domain-like"/>
    <property type="match status" value="1"/>
</dbReference>
<keyword evidence="5" id="KW-1185">Reference proteome</keyword>
<dbReference type="Proteomes" id="UP000595140">
    <property type="component" value="Unassembled WGS sequence"/>
</dbReference>
<dbReference type="GO" id="GO:0003723">
    <property type="term" value="F:RNA binding"/>
    <property type="evidence" value="ECO:0007669"/>
    <property type="project" value="UniProtKB-UniRule"/>
</dbReference>
<feature type="compositionally biased region" description="Basic and acidic residues" evidence="2">
    <location>
        <begin position="123"/>
        <end position="133"/>
    </location>
</feature>
<feature type="compositionally biased region" description="Basic residues" evidence="2">
    <location>
        <begin position="9"/>
        <end position="25"/>
    </location>
</feature>
<dbReference type="EMBL" id="OOIL02001012">
    <property type="protein sequence ID" value="VFQ71342.1"/>
    <property type="molecule type" value="Genomic_DNA"/>
</dbReference>
<reference evidence="4 5" key="1">
    <citation type="submission" date="2018-04" db="EMBL/GenBank/DDBJ databases">
        <authorList>
            <person name="Vogel A."/>
        </authorList>
    </citation>
    <scope>NUCLEOTIDE SEQUENCE [LARGE SCALE GENOMIC DNA]</scope>
</reference>
<dbReference type="FunFam" id="3.30.2300.10:FF:000001">
    <property type="entry name" value="THUMP domain-containing protein 1"/>
    <property type="match status" value="1"/>
</dbReference>
<name>A0A484L4W1_9ASTE</name>
<accession>A0A484L4W1</accession>
<dbReference type="Pfam" id="PF02926">
    <property type="entry name" value="THUMP"/>
    <property type="match status" value="1"/>
</dbReference>
<organism evidence="4 5">
    <name type="scientific">Cuscuta campestris</name>
    <dbReference type="NCBI Taxonomy" id="132261"/>
    <lineage>
        <taxon>Eukaryota</taxon>
        <taxon>Viridiplantae</taxon>
        <taxon>Streptophyta</taxon>
        <taxon>Embryophyta</taxon>
        <taxon>Tracheophyta</taxon>
        <taxon>Spermatophyta</taxon>
        <taxon>Magnoliopsida</taxon>
        <taxon>eudicotyledons</taxon>
        <taxon>Gunneridae</taxon>
        <taxon>Pentapetalae</taxon>
        <taxon>asterids</taxon>
        <taxon>lamiids</taxon>
        <taxon>Solanales</taxon>
        <taxon>Convolvulaceae</taxon>
        <taxon>Cuscuteae</taxon>
        <taxon>Cuscuta</taxon>
        <taxon>Cuscuta subgen. Grammica</taxon>
        <taxon>Cuscuta sect. Cleistogrammica</taxon>
    </lineage>
</organism>
<evidence type="ECO:0000259" key="3">
    <source>
        <dbReference type="PROSITE" id="PS51165"/>
    </source>
</evidence>
<evidence type="ECO:0000313" key="5">
    <source>
        <dbReference type="Proteomes" id="UP000595140"/>
    </source>
</evidence>
<feature type="region of interest" description="Disordered" evidence="2">
    <location>
        <begin position="1"/>
        <end position="35"/>
    </location>
</feature>
<dbReference type="InterPro" id="IPR004114">
    <property type="entry name" value="THUMP_dom"/>
</dbReference>
<dbReference type="Gene3D" id="3.30.2300.10">
    <property type="entry name" value="THUMP superfamily"/>
    <property type="match status" value="1"/>
</dbReference>
<gene>
    <name evidence="4" type="ORF">CCAM_LOCUS13118</name>
</gene>
<feature type="domain" description="THUMP" evidence="3">
    <location>
        <begin position="233"/>
        <end position="339"/>
    </location>
</feature>
<sequence length="356" mass="40009">MASENNSKANKKNRQRYLPHNKPVKKGSYPLRPGVQGFYITCDGGKEREASHEALDVLDSFYEELLPGTKSKDEDTNAPKQLLNKKIVFTYSDSSSSDEEDEEGNEGKENGQDQEDANNNTQKSEDQQEKVEGIENGELTESHENETDEVEEPPAKKQCVETVKAEPSSTSASNKVEQSVDRRIEAELAELGDKSKRRFSYLDSGCNGVVFVQMRVRDGDPSPREIVHHMVSSLASTKKHVSRFMLRLLPIEAACYTSDEEIKKAIKPLIEKYFPSETQNPLKFAVLYEARANSGINRSKIIDTVAKSVPQPHKVDLTNPDLHIVVQIVKTVCLIGVVEKYKEFAKYNIRQLTSSK</sequence>
<dbReference type="InterPro" id="IPR040183">
    <property type="entry name" value="THUMPD1-like"/>
</dbReference>
<dbReference type="PANTHER" id="PTHR13452">
    <property type="entry name" value="THUMP DOMAIN CONTAINING PROTEIN 1-RELATED"/>
    <property type="match status" value="1"/>
</dbReference>
<dbReference type="GO" id="GO:0006400">
    <property type="term" value="P:tRNA modification"/>
    <property type="evidence" value="ECO:0007669"/>
    <property type="project" value="InterPro"/>
</dbReference>
<evidence type="ECO:0000313" key="4">
    <source>
        <dbReference type="EMBL" id="VFQ71342.1"/>
    </source>
</evidence>
<feature type="region of interest" description="Disordered" evidence="2">
    <location>
        <begin position="68"/>
        <end position="178"/>
    </location>
</feature>
<dbReference type="PROSITE" id="PS51165">
    <property type="entry name" value="THUMP"/>
    <property type="match status" value="1"/>
</dbReference>
<dbReference type="SMART" id="SM00981">
    <property type="entry name" value="THUMP"/>
    <property type="match status" value="1"/>
</dbReference>
<dbReference type="PANTHER" id="PTHR13452:SF10">
    <property type="entry name" value="THUMP DOMAIN-CONTAINING PROTEIN 1"/>
    <property type="match status" value="1"/>
</dbReference>
<proteinExistence type="predicted"/>
<dbReference type="CDD" id="cd11717">
    <property type="entry name" value="THUMP_THUMPD1_like"/>
    <property type="match status" value="1"/>
</dbReference>
<evidence type="ECO:0000256" key="1">
    <source>
        <dbReference type="PROSITE-ProRule" id="PRU00529"/>
    </source>
</evidence>
<feature type="compositionally biased region" description="Polar residues" evidence="2">
    <location>
        <begin position="167"/>
        <end position="177"/>
    </location>
</feature>